<dbReference type="FunFam" id="1.20.5.500:FF:000007">
    <property type="entry name" value="ATPase inhibitor, putative"/>
    <property type="match status" value="1"/>
</dbReference>
<evidence type="ECO:0000313" key="17">
    <source>
        <dbReference type="Proteomes" id="UP000277204"/>
    </source>
</evidence>
<comment type="similarity">
    <text evidence="2 14">Belongs to the Cob(I)alamin adenosyltransferase family.</text>
</comment>
<dbReference type="PANTHER" id="PTHR12213">
    <property type="entry name" value="CORRINOID ADENOSYLTRANSFERASE"/>
    <property type="match status" value="1"/>
</dbReference>
<evidence type="ECO:0000256" key="10">
    <source>
        <dbReference type="ARBA" id="ARBA00051988"/>
    </source>
</evidence>
<keyword evidence="8" id="KW-0496">Mitochondrion</keyword>
<dbReference type="Pfam" id="PF01923">
    <property type="entry name" value="Cob_adeno_trans"/>
    <property type="match status" value="1"/>
</dbReference>
<name>A0A183MI82_9TREM</name>
<dbReference type="NCBIfam" id="TIGR00636">
    <property type="entry name" value="PduO_Nterm"/>
    <property type="match status" value="1"/>
</dbReference>
<dbReference type="PANTHER" id="PTHR12213:SF0">
    <property type="entry name" value="CORRINOID ADENOSYLTRANSFERASE MMAB"/>
    <property type="match status" value="1"/>
</dbReference>
<evidence type="ECO:0000256" key="2">
    <source>
        <dbReference type="ARBA" id="ARBA00007487"/>
    </source>
</evidence>
<dbReference type="STRING" id="48269.A0A183MI82"/>
<evidence type="ECO:0000256" key="3">
    <source>
        <dbReference type="ARBA" id="ARBA00010901"/>
    </source>
</evidence>
<evidence type="ECO:0000256" key="7">
    <source>
        <dbReference type="ARBA" id="ARBA00022840"/>
    </source>
</evidence>
<dbReference type="SUPFAM" id="SSF64602">
    <property type="entry name" value="F1 ATPase inhibitor, IF1, C-terminal domain"/>
    <property type="match status" value="1"/>
</dbReference>
<proteinExistence type="inferred from homology"/>
<dbReference type="Gene3D" id="1.20.1200.10">
    <property type="entry name" value="Cobalamin adenosyltransferase-like"/>
    <property type="match status" value="1"/>
</dbReference>
<evidence type="ECO:0000256" key="5">
    <source>
        <dbReference type="ARBA" id="ARBA00022679"/>
    </source>
</evidence>
<evidence type="ECO:0000256" key="13">
    <source>
        <dbReference type="ARBA" id="ARBA00075216"/>
    </source>
</evidence>
<keyword evidence="6 14" id="KW-0547">Nucleotide-binding</keyword>
<dbReference type="SUPFAM" id="SSF89028">
    <property type="entry name" value="Cobalamin adenosyltransferase-like"/>
    <property type="match status" value="1"/>
</dbReference>
<dbReference type="InterPro" id="IPR036451">
    <property type="entry name" value="CblAdoTrfase-like_sf"/>
</dbReference>
<dbReference type="GO" id="GO:0005739">
    <property type="term" value="C:mitochondrion"/>
    <property type="evidence" value="ECO:0007669"/>
    <property type="project" value="UniProtKB-SubCell"/>
</dbReference>
<protein>
    <recommendedName>
        <fullName evidence="12">Corrinoid adenosyltransferase MMAB</fullName>
    </recommendedName>
    <alternativeName>
        <fullName evidence="9">ATP synthase F1 subunit epsilon</fullName>
    </alternativeName>
    <alternativeName>
        <fullName evidence="13">ATP:co(I)rrinoid adenosyltransferase MMAB</fullName>
    </alternativeName>
</protein>
<evidence type="ECO:0000256" key="9">
    <source>
        <dbReference type="ARBA" id="ARBA00030036"/>
    </source>
</evidence>
<evidence type="ECO:0000256" key="11">
    <source>
        <dbReference type="ARBA" id="ARBA00056747"/>
    </source>
</evidence>
<dbReference type="GO" id="GO:0042030">
    <property type="term" value="F:ATPase inhibitor activity"/>
    <property type="evidence" value="ECO:0007669"/>
    <property type="project" value="InterPro"/>
</dbReference>
<organism evidence="16 17">
    <name type="scientific">Schistosoma margrebowiei</name>
    <dbReference type="NCBI Taxonomy" id="48269"/>
    <lineage>
        <taxon>Eukaryota</taxon>
        <taxon>Metazoa</taxon>
        <taxon>Spiralia</taxon>
        <taxon>Lophotrochozoa</taxon>
        <taxon>Platyhelminthes</taxon>
        <taxon>Trematoda</taxon>
        <taxon>Digenea</taxon>
        <taxon>Strigeidida</taxon>
        <taxon>Schistosomatoidea</taxon>
        <taxon>Schistosomatidae</taxon>
        <taxon>Schistosoma</taxon>
    </lineage>
</organism>
<evidence type="ECO:0000256" key="4">
    <source>
        <dbReference type="ARBA" id="ARBA00011233"/>
    </source>
</evidence>
<evidence type="ECO:0000256" key="12">
    <source>
        <dbReference type="ARBA" id="ARBA00071654"/>
    </source>
</evidence>
<dbReference type="Proteomes" id="UP000277204">
    <property type="component" value="Unassembled WGS sequence"/>
</dbReference>
<dbReference type="EMBL" id="UZAI01016993">
    <property type="protein sequence ID" value="VDP19093.1"/>
    <property type="molecule type" value="Genomic_DNA"/>
</dbReference>
<dbReference type="Gene3D" id="1.20.5.500">
    <property type="entry name" value="Single helix bin"/>
    <property type="match status" value="1"/>
</dbReference>
<gene>
    <name evidence="16" type="ORF">SMRZ_LOCUS15757</name>
</gene>
<accession>A0A183MI82</accession>
<dbReference type="InterPro" id="IPR007648">
    <property type="entry name" value="ATPase_inhibitor_mt"/>
</dbReference>
<evidence type="ECO:0000256" key="6">
    <source>
        <dbReference type="ARBA" id="ARBA00022741"/>
    </source>
</evidence>
<keyword evidence="7 14" id="KW-0067">ATP-binding</keyword>
<sequence length="324" mass="36492">MTFLKPLSIGRNVYLGASLISHVPKRTVKIYTRTGDNGTSSLFTGERRPKNDPVFDALGTVDELACCIGLASAHIHDHISRQLPEYDVLTVLKQLEQIQCRLLGMSSSIATPIPRPENQTDISERPKRYKRVAFPEDVSVELEQWIDNLTNALPPLKVFILPSGGIPGSSLQLARAVCRRAERCVTSMNLQHEYPVVEESVVKYLNRLSDYLFTAARYVTNGLGFTEKKFLCIRMYPGDELGRGAGKGGGTGGSIRDAGGAFGKLEARNEEEYFHKLQQQQLHELKKHLEEEHEREKKEIKRLEVSFTTVMLVLFNLLYCNKLE</sequence>
<evidence type="ECO:0000256" key="1">
    <source>
        <dbReference type="ARBA" id="ARBA00004173"/>
    </source>
</evidence>
<dbReference type="InterPro" id="IPR029499">
    <property type="entry name" value="PduO-typ"/>
</dbReference>
<dbReference type="AlphaFoldDB" id="A0A183MI82"/>
<evidence type="ECO:0000313" key="16">
    <source>
        <dbReference type="EMBL" id="VDP19093.1"/>
    </source>
</evidence>
<dbReference type="GO" id="GO:0009235">
    <property type="term" value="P:cobalamin metabolic process"/>
    <property type="evidence" value="ECO:0007669"/>
    <property type="project" value="UniProtKB-ARBA"/>
</dbReference>
<dbReference type="InterPro" id="IPR016030">
    <property type="entry name" value="CblAdoTrfase-like"/>
</dbReference>
<dbReference type="GO" id="GO:0005524">
    <property type="term" value="F:ATP binding"/>
    <property type="evidence" value="ECO:0007669"/>
    <property type="project" value="UniProtKB-UniRule"/>
</dbReference>
<dbReference type="GO" id="GO:0008817">
    <property type="term" value="F:corrinoid adenosyltransferase activity"/>
    <property type="evidence" value="ECO:0007669"/>
    <property type="project" value="TreeGrafter"/>
</dbReference>
<comment type="similarity">
    <text evidence="3">Belongs to the ATPase inhibitor family.</text>
</comment>
<reference evidence="16 17" key="1">
    <citation type="submission" date="2018-11" db="EMBL/GenBank/DDBJ databases">
        <authorList>
            <consortium name="Pathogen Informatics"/>
        </authorList>
    </citation>
    <scope>NUCLEOTIDE SEQUENCE [LARGE SCALE GENOMIC DNA]</scope>
    <source>
        <strain evidence="16 17">Zambia</strain>
    </source>
</reference>
<comment type="catalytic activity">
    <reaction evidence="10">
        <text>cob(I)alamin-[corrinoid adenosyltransferase] + ATP = apo-[corrinoid adenosyltransferase] + adenosylcob(III)alamin + triphosphate</text>
        <dbReference type="Rhea" id="RHEA:56796"/>
        <dbReference type="Rhea" id="RHEA-COMP:14743"/>
        <dbReference type="Rhea" id="RHEA-COMP:14744"/>
        <dbReference type="ChEBI" id="CHEBI:18036"/>
        <dbReference type="ChEBI" id="CHEBI:18408"/>
        <dbReference type="ChEBI" id="CHEBI:30616"/>
        <dbReference type="ChEBI" id="CHEBI:60488"/>
        <dbReference type="ChEBI" id="CHEBI:83228"/>
    </reaction>
    <physiologicalReaction direction="left-to-right" evidence="10">
        <dbReference type="Rhea" id="RHEA:56797"/>
    </physiologicalReaction>
</comment>
<evidence type="ECO:0000256" key="8">
    <source>
        <dbReference type="ARBA" id="ARBA00023128"/>
    </source>
</evidence>
<dbReference type="Pfam" id="PF04568">
    <property type="entry name" value="IATP"/>
    <property type="match status" value="1"/>
</dbReference>
<comment type="subcellular location">
    <subcellularLocation>
        <location evidence="1">Mitochondrion</location>
    </subcellularLocation>
</comment>
<feature type="domain" description="Cobalamin adenosyltransferase-like" evidence="15">
    <location>
        <begin position="30"/>
        <end position="219"/>
    </location>
</feature>
<keyword evidence="17" id="KW-1185">Reference proteome</keyword>
<dbReference type="FunFam" id="1.20.1200.10:FF:000001">
    <property type="entry name" value="Cob(I)yrinic acid a,c-diamide adenosyltransferase"/>
    <property type="match status" value="1"/>
</dbReference>
<evidence type="ECO:0000259" key="15">
    <source>
        <dbReference type="Pfam" id="PF01923"/>
    </source>
</evidence>
<keyword evidence="5 14" id="KW-0808">Transferase</keyword>
<comment type="subunit">
    <text evidence="4">Homotrimer.</text>
</comment>
<evidence type="ECO:0000256" key="14">
    <source>
        <dbReference type="RuleBase" id="RU366026"/>
    </source>
</evidence>
<comment type="function">
    <text evidence="11">Converts cob(I)alamin to adenosylcobalamin (adenosylcob(III)alamin), a coenzyme for methylmalonyl-CoA mutase, therefore participates in the final step of the vitamin B12 conversion. Generates adenosylcobalamin (AdoCbl) and directly delivers the cofactor to MUT in a transfer that is stimulated by ATP-binding to MMAB and gated by MMAA.</text>
</comment>